<name>A0A2A2M5S3_9BILA</name>
<gene>
    <name evidence="1" type="ORF">WR25_03418</name>
</gene>
<proteinExistence type="predicted"/>
<keyword evidence="2" id="KW-1185">Reference proteome</keyword>
<evidence type="ECO:0000313" key="1">
    <source>
        <dbReference type="EMBL" id="PAV93772.1"/>
    </source>
</evidence>
<organism evidence="1 2">
    <name type="scientific">Diploscapter pachys</name>
    <dbReference type="NCBI Taxonomy" id="2018661"/>
    <lineage>
        <taxon>Eukaryota</taxon>
        <taxon>Metazoa</taxon>
        <taxon>Ecdysozoa</taxon>
        <taxon>Nematoda</taxon>
        <taxon>Chromadorea</taxon>
        <taxon>Rhabditida</taxon>
        <taxon>Rhabditina</taxon>
        <taxon>Rhabditomorpha</taxon>
        <taxon>Rhabditoidea</taxon>
        <taxon>Rhabditidae</taxon>
        <taxon>Diploscapter</taxon>
    </lineage>
</organism>
<reference evidence="1 2" key="1">
    <citation type="journal article" date="2017" name="Curr. Biol.">
        <title>Genome architecture and evolution of a unichromosomal asexual nematode.</title>
        <authorList>
            <person name="Fradin H."/>
            <person name="Zegar C."/>
            <person name="Gutwein M."/>
            <person name="Lucas J."/>
            <person name="Kovtun M."/>
            <person name="Corcoran D."/>
            <person name="Baugh L.R."/>
            <person name="Kiontke K."/>
            <person name="Gunsalus K."/>
            <person name="Fitch D.H."/>
            <person name="Piano F."/>
        </authorList>
    </citation>
    <scope>NUCLEOTIDE SEQUENCE [LARGE SCALE GENOMIC DNA]</scope>
    <source>
        <strain evidence="1">PF1309</strain>
    </source>
</reference>
<accession>A0A2A2M5S3</accession>
<evidence type="ECO:0000313" key="2">
    <source>
        <dbReference type="Proteomes" id="UP000218231"/>
    </source>
</evidence>
<dbReference type="EMBL" id="LIAE01004389">
    <property type="protein sequence ID" value="PAV93772.1"/>
    <property type="molecule type" value="Genomic_DNA"/>
</dbReference>
<comment type="caution">
    <text evidence="1">The sequence shown here is derived from an EMBL/GenBank/DDBJ whole genome shotgun (WGS) entry which is preliminary data.</text>
</comment>
<dbReference type="Proteomes" id="UP000218231">
    <property type="component" value="Unassembled WGS sequence"/>
</dbReference>
<sequence>MAGVEGGGLMRVLAIAQRRRAAHRDGQHRRERLGLIDRAEPACDRAVIGCGGGEGLGGEQATLVEAGLAGRDDGRTMLGPPMSMFSITVSRSAPRATVASNG</sequence>
<dbReference type="AlphaFoldDB" id="A0A2A2M5S3"/>
<protein>
    <submittedName>
        <fullName evidence="1">Uncharacterized protein</fullName>
    </submittedName>
</protein>